<reference evidence="5 6" key="1">
    <citation type="submission" date="2015-03" db="EMBL/GenBank/DDBJ databases">
        <title>Draft genome of the nematode, Opisthorchis viverrini.</title>
        <authorList>
            <person name="Mitreva M."/>
        </authorList>
    </citation>
    <scope>NUCLEOTIDE SEQUENCE [LARGE SCALE GENOMIC DNA]</scope>
    <source>
        <strain evidence="5">Khon Kaen</strain>
    </source>
</reference>
<sequence length="109" mass="11468">MIAYIPLIIPATWLLDRHGLRITVILATCSNALGGWIKCVGGVLAVDPNTITNESPTFAQMSAFPVLMVGQIMDAVAQVFILGIPSALAVTWFGELEISTATALGVLAN</sequence>
<name>A0A1S8WP41_OPIVI</name>
<keyword evidence="2" id="KW-0812">Transmembrane</keyword>
<keyword evidence="4" id="KW-0472">Membrane</keyword>
<evidence type="ECO:0000256" key="4">
    <source>
        <dbReference type="ARBA" id="ARBA00023136"/>
    </source>
</evidence>
<dbReference type="EMBL" id="KV899212">
    <property type="protein sequence ID" value="OON16023.1"/>
    <property type="molecule type" value="Genomic_DNA"/>
</dbReference>
<dbReference type="InterPro" id="IPR049680">
    <property type="entry name" value="FLVCR1-2_SLC49-like"/>
</dbReference>
<evidence type="ECO:0000256" key="2">
    <source>
        <dbReference type="ARBA" id="ARBA00022692"/>
    </source>
</evidence>
<dbReference type="InterPro" id="IPR036259">
    <property type="entry name" value="MFS_trans_sf"/>
</dbReference>
<accession>A0A1S8WP41</accession>
<evidence type="ECO:0000313" key="6">
    <source>
        <dbReference type="Proteomes" id="UP000243686"/>
    </source>
</evidence>
<evidence type="ECO:0000256" key="3">
    <source>
        <dbReference type="ARBA" id="ARBA00022989"/>
    </source>
</evidence>
<keyword evidence="6" id="KW-1185">Reference proteome</keyword>
<keyword evidence="3" id="KW-1133">Transmembrane helix</keyword>
<dbReference type="PANTHER" id="PTHR10924:SF4">
    <property type="entry name" value="GH15861P"/>
    <property type="match status" value="1"/>
</dbReference>
<dbReference type="AlphaFoldDB" id="A0A1S8WP41"/>
<dbReference type="GO" id="GO:0015232">
    <property type="term" value="F:heme transmembrane transporter activity"/>
    <property type="evidence" value="ECO:0007669"/>
    <property type="project" value="TreeGrafter"/>
</dbReference>
<dbReference type="Proteomes" id="UP000243686">
    <property type="component" value="Unassembled WGS sequence"/>
</dbReference>
<evidence type="ECO:0008006" key="7">
    <source>
        <dbReference type="Google" id="ProtNLM"/>
    </source>
</evidence>
<dbReference type="PANTHER" id="PTHR10924">
    <property type="entry name" value="MAJOR FACILITATOR SUPERFAMILY PROTEIN-RELATED"/>
    <property type="match status" value="1"/>
</dbReference>
<comment type="subcellular location">
    <subcellularLocation>
        <location evidence="1">Membrane</location>
        <topology evidence="1">Multi-pass membrane protein</topology>
    </subcellularLocation>
</comment>
<dbReference type="SUPFAM" id="SSF103473">
    <property type="entry name" value="MFS general substrate transporter"/>
    <property type="match status" value="1"/>
</dbReference>
<protein>
    <recommendedName>
        <fullName evidence="7">Major facilitator superfamily (MFS) profile domain-containing protein</fullName>
    </recommendedName>
</protein>
<gene>
    <name evidence="5" type="ORF">X801_08167</name>
</gene>
<proteinExistence type="predicted"/>
<evidence type="ECO:0000256" key="1">
    <source>
        <dbReference type="ARBA" id="ARBA00004141"/>
    </source>
</evidence>
<dbReference type="GO" id="GO:0016020">
    <property type="term" value="C:membrane"/>
    <property type="evidence" value="ECO:0007669"/>
    <property type="project" value="UniProtKB-SubCell"/>
</dbReference>
<organism evidence="5 6">
    <name type="scientific">Opisthorchis viverrini</name>
    <name type="common">Southeast Asian liver fluke</name>
    <dbReference type="NCBI Taxonomy" id="6198"/>
    <lineage>
        <taxon>Eukaryota</taxon>
        <taxon>Metazoa</taxon>
        <taxon>Spiralia</taxon>
        <taxon>Lophotrochozoa</taxon>
        <taxon>Platyhelminthes</taxon>
        <taxon>Trematoda</taxon>
        <taxon>Digenea</taxon>
        <taxon>Opisthorchiida</taxon>
        <taxon>Opisthorchiata</taxon>
        <taxon>Opisthorchiidae</taxon>
        <taxon>Opisthorchis</taxon>
    </lineage>
</organism>
<dbReference type="GO" id="GO:0020037">
    <property type="term" value="F:heme binding"/>
    <property type="evidence" value="ECO:0007669"/>
    <property type="project" value="TreeGrafter"/>
</dbReference>
<dbReference type="GO" id="GO:0097037">
    <property type="term" value="P:heme export"/>
    <property type="evidence" value="ECO:0007669"/>
    <property type="project" value="TreeGrafter"/>
</dbReference>
<evidence type="ECO:0000313" key="5">
    <source>
        <dbReference type="EMBL" id="OON16023.1"/>
    </source>
</evidence>
<feature type="non-terminal residue" evidence="5">
    <location>
        <position position="109"/>
    </location>
</feature>